<evidence type="ECO:0000259" key="1">
    <source>
        <dbReference type="Pfam" id="PF07287"/>
    </source>
</evidence>
<evidence type="ECO:0000313" key="3">
    <source>
        <dbReference type="Proteomes" id="UP000199524"/>
    </source>
</evidence>
<organism evidence="2 3">
    <name type="scientific">Pseudomonas asplenii</name>
    <dbReference type="NCBI Taxonomy" id="53407"/>
    <lineage>
        <taxon>Bacteria</taxon>
        <taxon>Pseudomonadati</taxon>
        <taxon>Pseudomonadota</taxon>
        <taxon>Gammaproteobacteria</taxon>
        <taxon>Pseudomonadales</taxon>
        <taxon>Pseudomonadaceae</taxon>
        <taxon>Pseudomonas</taxon>
    </lineage>
</organism>
<dbReference type="GeneID" id="300210126"/>
<sequence length="450" mass="48118">MKTLRIGSGAGYSGDRIEPAVELAAKGELDYLVFECLAERTIALAQQARLSDPEAGYDPLLRERMQRVLPYVAGNARRLRIITNMGAANPLAAAREVRRIALELGLPALKVAAVTGDDVLAVLQAEPERLLDNGLSVAQLGERLVSANAYMGVEGIVQALAAQADVVITGRVADPSLFLAPQVFEFGWAQDDWSRLGRGTLIGHLLECAGQITGGYFADPGVKDVPDLAHLGFPLAEVNDQGEAIITKVAGSGGRVDRATCAEQLIYEVHDPAAYLTPDVTANFSQVSFADQGADRVQVQGATGQARPESLKVSVGYLDGWIGEGQMSYGGPGALARARLAREVVLERLRIIGVEMEEVRAELMGVDSLHGERLGHRVASEPWEVRLRVAARCAQRADAVRVGNEVETLYTNGPSGGGGASKNLRQVVAVASLLLPRERLVARVHLEELQ</sequence>
<dbReference type="PANTHER" id="PTHR47472">
    <property type="entry name" value="PROPIONYL-COA CARBOXYLASE"/>
    <property type="match status" value="1"/>
</dbReference>
<evidence type="ECO:0000313" key="2">
    <source>
        <dbReference type="EMBL" id="SDT36569.1"/>
    </source>
</evidence>
<dbReference type="Proteomes" id="UP000199524">
    <property type="component" value="Chromosome I"/>
</dbReference>
<gene>
    <name evidence="2" type="ORF">SAMN05216598_5276</name>
</gene>
<protein>
    <recommendedName>
        <fullName evidence="1">Acyclic terpene utilisation N-terminal domain-containing protein</fullName>
    </recommendedName>
</protein>
<dbReference type="RefSeq" id="WP_090210243.1">
    <property type="nucleotide sequence ID" value="NZ_LT629777.1"/>
</dbReference>
<name>A0A1H1ZSI9_9PSED</name>
<dbReference type="PANTHER" id="PTHR47472:SF1">
    <property type="entry name" value="DUF1446-DOMAIN-CONTAINING PROTEIN"/>
    <property type="match status" value="1"/>
</dbReference>
<reference evidence="3" key="1">
    <citation type="submission" date="2016-10" db="EMBL/GenBank/DDBJ databases">
        <authorList>
            <person name="Varghese N."/>
            <person name="Submissions S."/>
        </authorList>
    </citation>
    <scope>NUCLEOTIDE SEQUENCE [LARGE SCALE GENOMIC DNA]</scope>
    <source>
        <strain evidence="3">ATCC 23835</strain>
    </source>
</reference>
<dbReference type="InterPro" id="IPR010839">
    <property type="entry name" value="AtuA_N"/>
</dbReference>
<dbReference type="AlphaFoldDB" id="A0A1H1ZSI9"/>
<dbReference type="EMBL" id="LT629777">
    <property type="protein sequence ID" value="SDT36569.1"/>
    <property type="molecule type" value="Genomic_DNA"/>
</dbReference>
<proteinExistence type="predicted"/>
<keyword evidence="3" id="KW-1185">Reference proteome</keyword>
<feature type="domain" description="Acyclic terpene utilisation N-terminal" evidence="1">
    <location>
        <begin position="4"/>
        <end position="446"/>
    </location>
</feature>
<dbReference type="Pfam" id="PF07287">
    <property type="entry name" value="AtuA"/>
    <property type="match status" value="1"/>
</dbReference>
<accession>A0A1H1ZSI9</accession>